<proteinExistence type="predicted"/>
<evidence type="ECO:0000313" key="2">
    <source>
        <dbReference type="Proteomes" id="UP001610334"/>
    </source>
</evidence>
<gene>
    <name evidence="1" type="ORF">BJX63DRAFT_267188</name>
</gene>
<dbReference type="EMBL" id="JBFXLT010000054">
    <property type="protein sequence ID" value="KAL2811750.1"/>
    <property type="molecule type" value="Genomic_DNA"/>
</dbReference>
<comment type="caution">
    <text evidence="1">The sequence shown here is derived from an EMBL/GenBank/DDBJ whole genome shotgun (WGS) entry which is preliminary data.</text>
</comment>
<accession>A0ABR4H8I1</accession>
<protein>
    <submittedName>
        <fullName evidence="1">Uncharacterized protein</fullName>
    </submittedName>
</protein>
<dbReference type="Proteomes" id="UP001610334">
    <property type="component" value="Unassembled WGS sequence"/>
</dbReference>
<keyword evidence="2" id="KW-1185">Reference proteome</keyword>
<evidence type="ECO:0000313" key="1">
    <source>
        <dbReference type="EMBL" id="KAL2811750.1"/>
    </source>
</evidence>
<name>A0ABR4H8I1_9EURO</name>
<reference evidence="1 2" key="1">
    <citation type="submission" date="2024-07" db="EMBL/GenBank/DDBJ databases">
        <title>Section-level genome sequencing and comparative genomics of Aspergillus sections Usti and Cavernicolus.</title>
        <authorList>
            <consortium name="Lawrence Berkeley National Laboratory"/>
            <person name="Nybo J.L."/>
            <person name="Vesth T.C."/>
            <person name="Theobald S."/>
            <person name="Frisvad J.C."/>
            <person name="Larsen T.O."/>
            <person name="Kjaerboelling I."/>
            <person name="Rothschild-Mancinelli K."/>
            <person name="Lyhne E.K."/>
            <person name="Kogle M.E."/>
            <person name="Barry K."/>
            <person name="Clum A."/>
            <person name="Na H."/>
            <person name="Ledsgaard L."/>
            <person name="Lin J."/>
            <person name="Lipzen A."/>
            <person name="Kuo A."/>
            <person name="Riley R."/>
            <person name="Mondo S."/>
            <person name="Labutti K."/>
            <person name="Haridas S."/>
            <person name="Pangalinan J."/>
            <person name="Salamov A.A."/>
            <person name="Simmons B.A."/>
            <person name="Magnuson J.K."/>
            <person name="Chen J."/>
            <person name="Drula E."/>
            <person name="Henrissat B."/>
            <person name="Wiebenga A."/>
            <person name="Lubbers R.J."/>
            <person name="Gomes A.C."/>
            <person name="Makela M.R."/>
            <person name="Stajich J."/>
            <person name="Grigoriev I.V."/>
            <person name="Mortensen U.H."/>
            <person name="De Vries R.P."/>
            <person name="Baker S.E."/>
            <person name="Andersen M.R."/>
        </authorList>
    </citation>
    <scope>NUCLEOTIDE SEQUENCE [LARGE SCALE GENOMIC DNA]</scope>
    <source>
        <strain evidence="1 2">CBS 588.65</strain>
    </source>
</reference>
<sequence>MTPKDQKTKIVFVGGPVLTRKGNKIWSKLIQEGMREKRQQQRNDAVAEIDTLLNERTTTACSCRPIIVPLTWLRSVNQGQPIKPRARRIGESQVGSVCCSFCGKYIRSYGTLSTSGSLYDLGSGLDPTIPVNERTSRLRAHEIFSFACKHILPHLRGSLDLPDLYQTWAFPFDNDDLKLFTFLWSSKCQEDVLRLTYGVPQEPAGLKEQLILKGLTLRTLRKEIGSYTGQKPIDSIIRCILVLTVNDTGSACQQICREPSPFAPTFPGLHALEVYGSRDFNSLHWRSMHTLLEKYGGLKALRLFALAWQISVVDLTDAAQTLRKPLYPMIDVYGQKLELDNPLKLFAPYGCGDSQKPGSGFNELLLLEQPVHQELITVFSHVGELSYAMDYIATRSYDPRLLELLADSRDLVHHRLFSQPNEHDTPDQILHLDGQATGHEQSLELYLICRLSVLLYATHVTFPIPKSTVVRSLLLHSLCPKLQSIGDQGISSPLLLWCTSVALIALDGADPSAEILALFQKLCRNLQVTSLENLLKILYLFAWSDSAIRHHYTSLEGYLSGISFKKTLKDQAYAKLRPDSSSA</sequence>
<organism evidence="1 2">
    <name type="scientific">Aspergillus granulosus</name>
    <dbReference type="NCBI Taxonomy" id="176169"/>
    <lineage>
        <taxon>Eukaryota</taxon>
        <taxon>Fungi</taxon>
        <taxon>Dikarya</taxon>
        <taxon>Ascomycota</taxon>
        <taxon>Pezizomycotina</taxon>
        <taxon>Eurotiomycetes</taxon>
        <taxon>Eurotiomycetidae</taxon>
        <taxon>Eurotiales</taxon>
        <taxon>Aspergillaceae</taxon>
        <taxon>Aspergillus</taxon>
        <taxon>Aspergillus subgen. Nidulantes</taxon>
    </lineage>
</organism>